<evidence type="ECO:0000313" key="9">
    <source>
        <dbReference type="EnsemblPlants" id="LPERR09G15300.1"/>
    </source>
</evidence>
<dbReference type="PANTHER" id="PTHR47287">
    <property type="entry name" value="C2H2 AND C2HC ZINC FINGERS SUPERFAMILY PROTEIN"/>
    <property type="match status" value="1"/>
</dbReference>
<keyword evidence="10" id="KW-1185">Reference proteome</keyword>
<dbReference type="STRING" id="77586.A0A0D9XGP0"/>
<protein>
    <recommendedName>
        <fullName evidence="8">C2H2-type domain-containing protein</fullName>
    </recommendedName>
</protein>
<keyword evidence="2" id="KW-0479">Metal-binding</keyword>
<evidence type="ECO:0000256" key="4">
    <source>
        <dbReference type="ARBA" id="ARBA00022833"/>
    </source>
</evidence>
<dbReference type="Gene3D" id="3.30.160.60">
    <property type="entry name" value="Classic Zinc Finger"/>
    <property type="match status" value="1"/>
</dbReference>
<dbReference type="PROSITE" id="PS50157">
    <property type="entry name" value="ZINC_FINGER_C2H2_2"/>
    <property type="match status" value="1"/>
</dbReference>
<dbReference type="GO" id="GO:0009788">
    <property type="term" value="P:negative regulation of abscisic acid-activated signaling pathway"/>
    <property type="evidence" value="ECO:0007669"/>
    <property type="project" value="InterPro"/>
</dbReference>
<dbReference type="PROSITE" id="PS00028">
    <property type="entry name" value="ZINC_FINGER_C2H2_1"/>
    <property type="match status" value="1"/>
</dbReference>
<dbReference type="InterPro" id="IPR044246">
    <property type="entry name" value="ZFP3-like"/>
</dbReference>
<name>A0A0D9XGP0_9ORYZ</name>
<keyword evidence="4" id="KW-0862">Zinc</keyword>
<organism evidence="9 10">
    <name type="scientific">Leersia perrieri</name>
    <dbReference type="NCBI Taxonomy" id="77586"/>
    <lineage>
        <taxon>Eukaryota</taxon>
        <taxon>Viridiplantae</taxon>
        <taxon>Streptophyta</taxon>
        <taxon>Embryophyta</taxon>
        <taxon>Tracheophyta</taxon>
        <taxon>Spermatophyta</taxon>
        <taxon>Magnoliopsida</taxon>
        <taxon>Liliopsida</taxon>
        <taxon>Poales</taxon>
        <taxon>Poaceae</taxon>
        <taxon>BOP clade</taxon>
        <taxon>Oryzoideae</taxon>
        <taxon>Oryzeae</taxon>
        <taxon>Oryzinae</taxon>
        <taxon>Leersia</taxon>
    </lineage>
</organism>
<sequence>MENEPAQVVNGGVVNLNLRVEEITSPRRRSSSAAAAAGDPREAFSCNYCHRKFFSSQALGGHQNAHKLERTLAKRSRDIAGDGVSPPPPPPSRAIHGIDGVIGAVGAFWPPPPPYETSAAAIGSDGGRNNGEEIDLSLKL</sequence>
<dbReference type="GO" id="GO:0005634">
    <property type="term" value="C:nucleus"/>
    <property type="evidence" value="ECO:0007669"/>
    <property type="project" value="UniProtKB-SubCell"/>
</dbReference>
<keyword evidence="5" id="KW-0539">Nucleus</keyword>
<proteinExistence type="predicted"/>
<dbReference type="HOGENOM" id="CLU_119247_0_1_1"/>
<dbReference type="InterPro" id="IPR013087">
    <property type="entry name" value="Znf_C2H2_type"/>
</dbReference>
<evidence type="ECO:0000256" key="2">
    <source>
        <dbReference type="ARBA" id="ARBA00022723"/>
    </source>
</evidence>
<evidence type="ECO:0000256" key="6">
    <source>
        <dbReference type="PROSITE-ProRule" id="PRU00042"/>
    </source>
</evidence>
<dbReference type="GO" id="GO:0008270">
    <property type="term" value="F:zinc ion binding"/>
    <property type="evidence" value="ECO:0007669"/>
    <property type="project" value="UniProtKB-KW"/>
</dbReference>
<dbReference type="eggNOG" id="ENOG502S25C">
    <property type="taxonomic scope" value="Eukaryota"/>
</dbReference>
<dbReference type="SUPFAM" id="SSF57667">
    <property type="entry name" value="beta-beta-alpha zinc fingers"/>
    <property type="match status" value="1"/>
</dbReference>
<evidence type="ECO:0000313" key="10">
    <source>
        <dbReference type="Proteomes" id="UP000032180"/>
    </source>
</evidence>
<evidence type="ECO:0000256" key="5">
    <source>
        <dbReference type="ARBA" id="ARBA00023242"/>
    </source>
</evidence>
<evidence type="ECO:0000256" key="1">
    <source>
        <dbReference type="ARBA" id="ARBA00004123"/>
    </source>
</evidence>
<accession>A0A0D9XGP0</accession>
<reference evidence="9" key="3">
    <citation type="submission" date="2015-04" db="UniProtKB">
        <authorList>
            <consortium name="EnsemblPlants"/>
        </authorList>
    </citation>
    <scope>IDENTIFICATION</scope>
</reference>
<dbReference type="Proteomes" id="UP000032180">
    <property type="component" value="Chromosome 9"/>
</dbReference>
<reference evidence="10" key="2">
    <citation type="submission" date="2013-12" db="EMBL/GenBank/DDBJ databases">
        <authorList>
            <person name="Yu Y."/>
            <person name="Lee S."/>
            <person name="de Baynast K."/>
            <person name="Wissotski M."/>
            <person name="Liu L."/>
            <person name="Talag J."/>
            <person name="Goicoechea J."/>
            <person name="Angelova A."/>
            <person name="Jetty R."/>
            <person name="Kudrna D."/>
            <person name="Golser W."/>
            <person name="Rivera L."/>
            <person name="Zhang J."/>
            <person name="Wing R."/>
        </authorList>
    </citation>
    <scope>NUCLEOTIDE SEQUENCE</scope>
</reference>
<evidence type="ECO:0000256" key="7">
    <source>
        <dbReference type="SAM" id="MobiDB-lite"/>
    </source>
</evidence>
<dbReference type="AlphaFoldDB" id="A0A0D9XGP0"/>
<dbReference type="InterPro" id="IPR036236">
    <property type="entry name" value="Znf_C2H2_sf"/>
</dbReference>
<feature type="region of interest" description="Disordered" evidence="7">
    <location>
        <begin position="113"/>
        <end position="140"/>
    </location>
</feature>
<evidence type="ECO:0000256" key="3">
    <source>
        <dbReference type="ARBA" id="ARBA00022771"/>
    </source>
</evidence>
<reference evidence="9 10" key="1">
    <citation type="submission" date="2012-08" db="EMBL/GenBank/DDBJ databases">
        <title>Oryza genome evolution.</title>
        <authorList>
            <person name="Wing R.A."/>
        </authorList>
    </citation>
    <scope>NUCLEOTIDE SEQUENCE</scope>
</reference>
<dbReference type="EnsemblPlants" id="LPERR09G15300.1">
    <property type="protein sequence ID" value="LPERR09G15300.1"/>
    <property type="gene ID" value="LPERR09G15300"/>
</dbReference>
<evidence type="ECO:0000259" key="8">
    <source>
        <dbReference type="PROSITE" id="PS50157"/>
    </source>
</evidence>
<comment type="subcellular location">
    <subcellularLocation>
        <location evidence="1">Nucleus</location>
    </subcellularLocation>
</comment>
<dbReference type="PANTHER" id="PTHR47287:SF15">
    <property type="entry name" value="ZINC FINGER PROTEIN 3-LIKE"/>
    <property type="match status" value="1"/>
</dbReference>
<keyword evidence="3 6" id="KW-0863">Zinc-finger</keyword>
<feature type="domain" description="C2H2-type" evidence="8">
    <location>
        <begin position="44"/>
        <end position="71"/>
    </location>
</feature>
<dbReference type="Gramene" id="LPERR09G15300.1">
    <property type="protein sequence ID" value="LPERR09G15300.1"/>
    <property type="gene ID" value="LPERR09G15300"/>
</dbReference>